<protein>
    <recommendedName>
        <fullName evidence="2">Transcriptional regulator MntR</fullName>
    </recommendedName>
</protein>
<dbReference type="SMART" id="SM00529">
    <property type="entry name" value="HTH_DTXR"/>
    <property type="match status" value="1"/>
</dbReference>
<dbReference type="GO" id="GO:0046983">
    <property type="term" value="F:protein dimerization activity"/>
    <property type="evidence" value="ECO:0007669"/>
    <property type="project" value="InterPro"/>
</dbReference>
<dbReference type="InParanoid" id="A0LPC5"/>
<dbReference type="GO" id="GO:0003700">
    <property type="term" value="F:DNA-binding transcription factor activity"/>
    <property type="evidence" value="ECO:0007669"/>
    <property type="project" value="InterPro"/>
</dbReference>
<evidence type="ECO:0000256" key="1">
    <source>
        <dbReference type="ARBA" id="ARBA00007871"/>
    </source>
</evidence>
<sequence length="225" mass="25249">MKRSCQTRESDMVPDIAEGLSASLEDYLQAIYHLQESHRVARVKDIADQMNVQPASVTGALKALANRGFVNYSPYSPITLTAAGRRLGQDIVRRHDILKEFFINTLQLHPQQAEANACRIQHAIDAVAVDRLVHFLEFLKLCPRTNMEWLEGFALYLRKGPQDSSCRDCLKECLDRVDGSPARMQGEGDNTAGVSLRLRGRSTSLRRAVPGFRRKVNTRGAGERK</sequence>
<evidence type="ECO:0000256" key="2">
    <source>
        <dbReference type="ARBA" id="ARBA00022386"/>
    </source>
</evidence>
<dbReference type="PANTHER" id="PTHR33238:SF7">
    <property type="entry name" value="IRON-DEPENDENT TRANSCRIPTIONAL REGULATOR"/>
    <property type="match status" value="1"/>
</dbReference>
<organism evidence="8 9">
    <name type="scientific">Syntrophobacter fumaroxidans (strain DSM 10017 / MPOB)</name>
    <dbReference type="NCBI Taxonomy" id="335543"/>
    <lineage>
        <taxon>Bacteria</taxon>
        <taxon>Pseudomonadati</taxon>
        <taxon>Thermodesulfobacteriota</taxon>
        <taxon>Syntrophobacteria</taxon>
        <taxon>Syntrophobacterales</taxon>
        <taxon>Syntrophobacteraceae</taxon>
        <taxon>Syntrophobacter</taxon>
    </lineage>
</organism>
<dbReference type="eggNOG" id="COG1321">
    <property type="taxonomic scope" value="Bacteria"/>
</dbReference>
<comment type="similarity">
    <text evidence="1">Belongs to the DtxR/MntR family.</text>
</comment>
<dbReference type="InterPro" id="IPR036421">
    <property type="entry name" value="Fe_dep_repressor_sf"/>
</dbReference>
<evidence type="ECO:0000256" key="4">
    <source>
        <dbReference type="ARBA" id="ARBA00023125"/>
    </source>
</evidence>
<dbReference type="InterPro" id="IPR001367">
    <property type="entry name" value="Fe_dep_repressor"/>
</dbReference>
<dbReference type="SUPFAM" id="SSF46785">
    <property type="entry name" value="Winged helix' DNA-binding domain"/>
    <property type="match status" value="1"/>
</dbReference>
<feature type="domain" description="HTH dtxR-type" evidence="7">
    <location>
        <begin position="20"/>
        <end position="81"/>
    </location>
</feature>
<dbReference type="InterPro" id="IPR036390">
    <property type="entry name" value="WH_DNA-bd_sf"/>
</dbReference>
<keyword evidence="3" id="KW-0805">Transcription regulation</keyword>
<dbReference type="InterPro" id="IPR036388">
    <property type="entry name" value="WH-like_DNA-bd_sf"/>
</dbReference>
<dbReference type="Gene3D" id="1.10.10.10">
    <property type="entry name" value="Winged helix-like DNA-binding domain superfamily/Winged helix DNA-binding domain"/>
    <property type="match status" value="1"/>
</dbReference>
<dbReference type="InterPro" id="IPR022687">
    <property type="entry name" value="HTH_DTXR"/>
</dbReference>
<dbReference type="EMBL" id="CP000478">
    <property type="protein sequence ID" value="ABK19277.1"/>
    <property type="molecule type" value="Genomic_DNA"/>
</dbReference>
<dbReference type="FunCoup" id="A0LPC5">
    <property type="interactions" value="23"/>
</dbReference>
<dbReference type="Pfam" id="PF01325">
    <property type="entry name" value="Fe_dep_repress"/>
    <property type="match status" value="1"/>
</dbReference>
<dbReference type="Proteomes" id="UP000001784">
    <property type="component" value="Chromosome"/>
</dbReference>
<dbReference type="InterPro" id="IPR050536">
    <property type="entry name" value="DtxR_MntR_Metal-Reg"/>
</dbReference>
<dbReference type="PANTHER" id="PTHR33238">
    <property type="entry name" value="IRON (METAL) DEPENDENT REPRESSOR, DTXR FAMILY"/>
    <property type="match status" value="1"/>
</dbReference>
<evidence type="ECO:0000313" key="8">
    <source>
        <dbReference type="EMBL" id="ABK19277.1"/>
    </source>
</evidence>
<evidence type="ECO:0000256" key="5">
    <source>
        <dbReference type="ARBA" id="ARBA00023163"/>
    </source>
</evidence>
<evidence type="ECO:0000256" key="6">
    <source>
        <dbReference type="ARBA" id="ARBA00025185"/>
    </source>
</evidence>
<comment type="function">
    <text evidence="6">In the presence of manganese, represses expression of mntH and mntS. Up-regulates expression of mntP.</text>
</comment>
<dbReference type="KEGG" id="sfu:Sfum_3607"/>
<proteinExistence type="inferred from homology"/>
<dbReference type="RefSeq" id="WP_011700402.1">
    <property type="nucleotide sequence ID" value="NC_008554.1"/>
</dbReference>
<dbReference type="Pfam" id="PF02742">
    <property type="entry name" value="Fe_dep_repr_C"/>
    <property type="match status" value="1"/>
</dbReference>
<dbReference type="HOGENOM" id="CLU_069532_3_0_7"/>
<dbReference type="InterPro" id="IPR022689">
    <property type="entry name" value="Iron_dep_repressor"/>
</dbReference>
<dbReference type="STRING" id="335543.Sfum_3607"/>
<accession>A0LPC5</accession>
<gene>
    <name evidence="8" type="ordered locus">Sfum_3607</name>
</gene>
<keyword evidence="9" id="KW-1185">Reference proteome</keyword>
<keyword evidence="4" id="KW-0238">DNA-binding</keyword>
<evidence type="ECO:0000256" key="3">
    <source>
        <dbReference type="ARBA" id="ARBA00023015"/>
    </source>
</evidence>
<evidence type="ECO:0000313" key="9">
    <source>
        <dbReference type="Proteomes" id="UP000001784"/>
    </source>
</evidence>
<dbReference type="SUPFAM" id="SSF47979">
    <property type="entry name" value="Iron-dependent repressor protein, dimerization domain"/>
    <property type="match status" value="1"/>
</dbReference>
<dbReference type="PROSITE" id="PS50944">
    <property type="entry name" value="HTH_DTXR"/>
    <property type="match status" value="1"/>
</dbReference>
<evidence type="ECO:0000259" key="7">
    <source>
        <dbReference type="PROSITE" id="PS50944"/>
    </source>
</evidence>
<dbReference type="Gene3D" id="1.10.60.10">
    <property type="entry name" value="Iron dependent repressor, metal binding and dimerisation domain"/>
    <property type="match status" value="1"/>
</dbReference>
<dbReference type="GO" id="GO:0003677">
    <property type="term" value="F:DNA binding"/>
    <property type="evidence" value="ECO:0007669"/>
    <property type="project" value="UniProtKB-KW"/>
</dbReference>
<dbReference type="AlphaFoldDB" id="A0LPC5"/>
<name>A0LPC5_SYNFM</name>
<keyword evidence="5" id="KW-0804">Transcription</keyword>
<dbReference type="GO" id="GO:0046914">
    <property type="term" value="F:transition metal ion binding"/>
    <property type="evidence" value="ECO:0007669"/>
    <property type="project" value="InterPro"/>
</dbReference>
<reference evidence="8 9" key="1">
    <citation type="submission" date="2006-10" db="EMBL/GenBank/DDBJ databases">
        <title>Complete sequence of Syntrophobacter fumaroxidans MPOB.</title>
        <authorList>
            <consortium name="US DOE Joint Genome Institute"/>
            <person name="Copeland A."/>
            <person name="Lucas S."/>
            <person name="Lapidus A."/>
            <person name="Barry K."/>
            <person name="Detter J.C."/>
            <person name="Glavina del Rio T."/>
            <person name="Hammon N."/>
            <person name="Israni S."/>
            <person name="Pitluck S."/>
            <person name="Goltsman E.G."/>
            <person name="Martinez M."/>
            <person name="Schmutz J."/>
            <person name="Larimer F."/>
            <person name="Land M."/>
            <person name="Hauser L."/>
            <person name="Kyrpides N."/>
            <person name="Kim E."/>
            <person name="Boone D.R."/>
            <person name="Brockman F."/>
            <person name="Culley D."/>
            <person name="Ferry J."/>
            <person name="Gunsalus R."/>
            <person name="McInerney M.J."/>
            <person name="Morrison M."/>
            <person name="Plugge C."/>
            <person name="Rohlin L."/>
            <person name="Scholten J."/>
            <person name="Sieber J."/>
            <person name="Stams A.J.M."/>
            <person name="Worm P."/>
            <person name="Henstra A.M."/>
            <person name="Richardson P."/>
        </authorList>
    </citation>
    <scope>NUCLEOTIDE SEQUENCE [LARGE SCALE GENOMIC DNA]</scope>
    <source>
        <strain evidence="9">DSM 10017 / MPOB</strain>
    </source>
</reference>